<dbReference type="InterPro" id="IPR017517">
    <property type="entry name" value="Maleyloyr_isom"/>
</dbReference>
<name>A0A4Z1D321_9ACTN</name>
<reference evidence="2 3" key="1">
    <citation type="submission" date="2019-04" db="EMBL/GenBank/DDBJ databases">
        <title>Streptomyces sp. nov. Bv016 isolated from bark of Buahinia variegata.</title>
        <authorList>
            <person name="Kanchanasin P."/>
            <person name="Tanasupawat S."/>
            <person name="Yuki M."/>
            <person name="Kudo T."/>
        </authorList>
    </citation>
    <scope>NUCLEOTIDE SEQUENCE [LARGE SCALE GENOMIC DNA]</scope>
    <source>
        <strain evidence="2 3">Bv016</strain>
    </source>
</reference>
<dbReference type="GeneID" id="95449652"/>
<sequence>MANSVSSLIDNAVRATAPVVDGITDEQLGAPTPCTEYDVRALLNHLFHVVTNFQKLAVGERADLASVGEYLDEGDWRSRFREEGERLAAAWGTPGSAEGISPGMGLPQRTLAYMVLGDLLVHGWDLARATGQEYTPDATTVEEVAPEVEKIAPMGRNAGVYAEAVPVPAGATRFERLLGDTGRDVRWSPS</sequence>
<protein>
    <submittedName>
        <fullName evidence="2">TIGR03086 family protein</fullName>
    </submittedName>
</protein>
<keyword evidence="3" id="KW-1185">Reference proteome</keyword>
<dbReference type="InterPro" id="IPR024344">
    <property type="entry name" value="MDMPI_metal-binding"/>
</dbReference>
<dbReference type="GO" id="GO:0046872">
    <property type="term" value="F:metal ion binding"/>
    <property type="evidence" value="ECO:0007669"/>
    <property type="project" value="InterPro"/>
</dbReference>
<dbReference type="InterPro" id="IPR034660">
    <property type="entry name" value="DinB/YfiT-like"/>
</dbReference>
<dbReference type="Pfam" id="PF11716">
    <property type="entry name" value="MDMPI_N"/>
    <property type="match status" value="1"/>
</dbReference>
<feature type="domain" description="Mycothiol-dependent maleylpyruvate isomerase metal-binding" evidence="1">
    <location>
        <begin position="12"/>
        <end position="127"/>
    </location>
</feature>
<dbReference type="RefSeq" id="WP_135786853.1">
    <property type="nucleotide sequence ID" value="NZ_SRRT01000005.1"/>
</dbReference>
<comment type="caution">
    <text evidence="2">The sequence shown here is derived from an EMBL/GenBank/DDBJ whole genome shotgun (WGS) entry which is preliminary data.</text>
</comment>
<dbReference type="NCBIfam" id="TIGR03083">
    <property type="entry name" value="maleylpyruvate isomerase family mycothiol-dependent enzyme"/>
    <property type="match status" value="1"/>
</dbReference>
<dbReference type="SUPFAM" id="SSF109854">
    <property type="entry name" value="DinB/YfiT-like putative metalloenzymes"/>
    <property type="match status" value="1"/>
</dbReference>
<dbReference type="AlphaFoldDB" id="A0A4Z1D321"/>
<proteinExistence type="predicted"/>
<dbReference type="Gene3D" id="1.20.120.450">
    <property type="entry name" value="dinb family like domain"/>
    <property type="match status" value="1"/>
</dbReference>
<dbReference type="EMBL" id="SRRT01000005">
    <property type="protein sequence ID" value="TGN75702.1"/>
    <property type="molecule type" value="Genomic_DNA"/>
</dbReference>
<evidence type="ECO:0000259" key="1">
    <source>
        <dbReference type="Pfam" id="PF11716"/>
    </source>
</evidence>
<evidence type="ECO:0000313" key="2">
    <source>
        <dbReference type="EMBL" id="TGN75702.1"/>
    </source>
</evidence>
<dbReference type="NCBIfam" id="TIGR03086">
    <property type="entry name" value="TIGR03086 family metal-binding protein"/>
    <property type="match status" value="1"/>
</dbReference>
<dbReference type="Proteomes" id="UP000298159">
    <property type="component" value="Unassembled WGS sequence"/>
</dbReference>
<organism evidence="2 3">
    <name type="scientific">Streptomyces bauhiniae</name>
    <dbReference type="NCBI Taxonomy" id="2340725"/>
    <lineage>
        <taxon>Bacteria</taxon>
        <taxon>Bacillati</taxon>
        <taxon>Actinomycetota</taxon>
        <taxon>Actinomycetes</taxon>
        <taxon>Kitasatosporales</taxon>
        <taxon>Streptomycetaceae</taxon>
        <taxon>Streptomyces</taxon>
    </lineage>
</organism>
<gene>
    <name evidence="2" type="ORF">E5083_18815</name>
</gene>
<evidence type="ECO:0000313" key="3">
    <source>
        <dbReference type="Proteomes" id="UP000298159"/>
    </source>
</evidence>
<accession>A0A4Z1D321</accession>
<dbReference type="InterPro" id="IPR017520">
    <property type="entry name" value="CHP03086"/>
</dbReference>